<evidence type="ECO:0000313" key="1">
    <source>
        <dbReference type="EMBL" id="KAL0067702.1"/>
    </source>
</evidence>
<evidence type="ECO:0008006" key="3">
    <source>
        <dbReference type="Google" id="ProtNLM"/>
    </source>
</evidence>
<protein>
    <recommendedName>
        <fullName evidence="3">BTB domain-containing protein</fullName>
    </recommendedName>
</protein>
<evidence type="ECO:0000313" key="2">
    <source>
        <dbReference type="Proteomes" id="UP001437256"/>
    </source>
</evidence>
<reference evidence="1 2" key="1">
    <citation type="submission" date="2024-05" db="EMBL/GenBank/DDBJ databases">
        <title>A draft genome resource for the thread blight pathogen Marasmius tenuissimus strain MS-2.</title>
        <authorList>
            <person name="Yulfo-Soto G.E."/>
            <person name="Baruah I.K."/>
            <person name="Amoako-Attah I."/>
            <person name="Bukari Y."/>
            <person name="Meinhardt L.W."/>
            <person name="Bailey B.A."/>
            <person name="Cohen S.P."/>
        </authorList>
    </citation>
    <scope>NUCLEOTIDE SEQUENCE [LARGE SCALE GENOMIC DNA]</scope>
    <source>
        <strain evidence="1 2">MS-2</strain>
    </source>
</reference>
<keyword evidence="2" id="KW-1185">Reference proteome</keyword>
<accession>A0ABR3A2X1</accession>
<dbReference type="EMBL" id="JBBXMP010000023">
    <property type="protein sequence ID" value="KAL0067702.1"/>
    <property type="molecule type" value="Genomic_DNA"/>
</dbReference>
<organism evidence="1 2">
    <name type="scientific">Marasmius tenuissimus</name>
    <dbReference type="NCBI Taxonomy" id="585030"/>
    <lineage>
        <taxon>Eukaryota</taxon>
        <taxon>Fungi</taxon>
        <taxon>Dikarya</taxon>
        <taxon>Basidiomycota</taxon>
        <taxon>Agaricomycotina</taxon>
        <taxon>Agaricomycetes</taxon>
        <taxon>Agaricomycetidae</taxon>
        <taxon>Agaricales</taxon>
        <taxon>Marasmiineae</taxon>
        <taxon>Marasmiaceae</taxon>
        <taxon>Marasmius</taxon>
    </lineage>
</organism>
<sequence length="280" mass="32516">MPATRHEKYWLEDGDMLLHHRYPDPKIDDTLYRIHSSKLSFRNLHTTKPPPFDWGDQAATDLSGCQYALLDEASNVDREDLLELLDHVYRSSSHPSQLDISQLYEEARARFESLVPNEPENLATFRCDWAEDAMALSIQYQVIQVQKPLLYYLIAHSHLEKFPPWVQPNTVDDITERVETIMPRLIDQFTPIIFTPPPTSHMECTDIVADRWMPLVIAPALEGGGTGKPLEVLETMKALNWEKEGVCGDCTRDKRDEWTEEQRTIWRLLDGWISEVRNRT</sequence>
<name>A0ABR3A2X1_9AGAR</name>
<dbReference type="Proteomes" id="UP001437256">
    <property type="component" value="Unassembled WGS sequence"/>
</dbReference>
<comment type="caution">
    <text evidence="1">The sequence shown here is derived from an EMBL/GenBank/DDBJ whole genome shotgun (WGS) entry which is preliminary data.</text>
</comment>
<proteinExistence type="predicted"/>
<gene>
    <name evidence="1" type="ORF">AAF712_005142</name>
</gene>